<dbReference type="InterPro" id="IPR016181">
    <property type="entry name" value="Acyl_CoA_acyltransferase"/>
</dbReference>
<dbReference type="EMBL" id="JALIDZ010000004">
    <property type="protein sequence ID" value="MCT8972300.1"/>
    <property type="molecule type" value="Genomic_DNA"/>
</dbReference>
<dbReference type="RefSeq" id="WP_261615865.1">
    <property type="nucleotide sequence ID" value="NZ_JALIDZ010000004.1"/>
</dbReference>
<dbReference type="InterPro" id="IPR000182">
    <property type="entry name" value="GNAT_dom"/>
</dbReference>
<dbReference type="PANTHER" id="PTHR43072:SF8">
    <property type="entry name" value="ACYLTRANSFERASE FABY-RELATED"/>
    <property type="match status" value="1"/>
</dbReference>
<comment type="caution">
    <text evidence="2">The sequence shown here is derived from an EMBL/GenBank/DDBJ whole genome shotgun (WGS) entry which is preliminary data.</text>
</comment>
<evidence type="ECO:0000313" key="2">
    <source>
        <dbReference type="EMBL" id="MCT8972300.1"/>
    </source>
</evidence>
<reference evidence="2 3" key="1">
    <citation type="submission" date="2022-04" db="EMBL/GenBank/DDBJ databases">
        <authorList>
            <person name="Ye Y.-Q."/>
            <person name="Du Z.-J."/>
        </authorList>
    </citation>
    <scope>NUCLEOTIDE SEQUENCE [LARGE SCALE GENOMIC DNA]</scope>
    <source>
        <strain evidence="2 3">A6E488</strain>
    </source>
</reference>
<gene>
    <name evidence="2" type="ORF">MUB46_10565</name>
</gene>
<accession>A0AAW5QWH2</accession>
<protein>
    <submittedName>
        <fullName evidence="2">N-acetyltransferase family protein</fullName>
    </submittedName>
</protein>
<keyword evidence="3" id="KW-1185">Reference proteome</keyword>
<name>A0AAW5QWH2_9HYPH</name>
<dbReference type="GO" id="GO:0016747">
    <property type="term" value="F:acyltransferase activity, transferring groups other than amino-acyl groups"/>
    <property type="evidence" value="ECO:0007669"/>
    <property type="project" value="InterPro"/>
</dbReference>
<dbReference type="Gene3D" id="3.40.630.30">
    <property type="match status" value="1"/>
</dbReference>
<dbReference type="PROSITE" id="PS51186">
    <property type="entry name" value="GNAT"/>
    <property type="match status" value="1"/>
</dbReference>
<feature type="domain" description="N-acetyltransferase" evidence="1">
    <location>
        <begin position="6"/>
        <end position="169"/>
    </location>
</feature>
<dbReference type="AlphaFoldDB" id="A0AAW5QWH2"/>
<dbReference type="Proteomes" id="UP001320898">
    <property type="component" value="Unassembled WGS sequence"/>
</dbReference>
<dbReference type="SUPFAM" id="SSF55729">
    <property type="entry name" value="Acyl-CoA N-acyltransferases (Nat)"/>
    <property type="match status" value="1"/>
</dbReference>
<evidence type="ECO:0000313" key="3">
    <source>
        <dbReference type="Proteomes" id="UP001320898"/>
    </source>
</evidence>
<dbReference type="Pfam" id="PF13420">
    <property type="entry name" value="Acetyltransf_4"/>
    <property type="match status" value="1"/>
</dbReference>
<organism evidence="2 3">
    <name type="scientific">Microbaculum marinisediminis</name>
    <dbReference type="NCBI Taxonomy" id="2931392"/>
    <lineage>
        <taxon>Bacteria</taxon>
        <taxon>Pseudomonadati</taxon>
        <taxon>Pseudomonadota</taxon>
        <taxon>Alphaproteobacteria</taxon>
        <taxon>Hyphomicrobiales</taxon>
        <taxon>Tepidamorphaceae</taxon>
        <taxon>Microbaculum</taxon>
    </lineage>
</organism>
<dbReference type="PANTHER" id="PTHR43072">
    <property type="entry name" value="N-ACETYLTRANSFERASE"/>
    <property type="match status" value="1"/>
</dbReference>
<proteinExistence type="predicted"/>
<evidence type="ECO:0000259" key="1">
    <source>
        <dbReference type="PROSITE" id="PS51186"/>
    </source>
</evidence>
<sequence>MPDRDLTIRPATPDDSAAIAAIYADAVQSGTASFELTPPDATAMGQRLAALLDGGFPYLVAQSGGTIVGYAYAGAYRPRPAYRFTVEDSVYVARPAHGRGVGRALLAALIAEAEACGFRQMIAVIGDEASAGSIALHKAMGFDLVGTFKAVGWKFGRWRATVLMQRALGPGDTEPPPEGR</sequence>